<evidence type="ECO:0000256" key="1">
    <source>
        <dbReference type="SAM" id="Phobius"/>
    </source>
</evidence>
<reference evidence="2" key="1">
    <citation type="submission" date="2021-03" db="EMBL/GenBank/DDBJ databases">
        <authorList>
            <person name="Jaffe A."/>
        </authorList>
    </citation>
    <scope>NUCLEOTIDE SEQUENCE</scope>
    <source>
        <strain evidence="2">RIFCSPLOWO2_01_FULL_AR10_48_17</strain>
    </source>
</reference>
<dbReference type="Proteomes" id="UP000675968">
    <property type="component" value="Unassembled WGS sequence"/>
</dbReference>
<accession>A0A8T4L3X2</accession>
<evidence type="ECO:0000313" key="2">
    <source>
        <dbReference type="EMBL" id="MBS3062018.1"/>
    </source>
</evidence>
<comment type="caution">
    <text evidence="2">The sequence shown here is derived from an EMBL/GenBank/DDBJ whole genome shotgun (WGS) entry which is preliminary data.</text>
</comment>
<feature type="transmembrane region" description="Helical" evidence="1">
    <location>
        <begin position="7"/>
        <end position="29"/>
    </location>
</feature>
<keyword evidence="1" id="KW-0472">Membrane</keyword>
<dbReference type="AlphaFoldDB" id="A0A8T4L3X2"/>
<sequence length="144" mass="16382">MPELMELLPFGLTAIMYLIYLALLVNFVYQPNNESRVRFGLIVVSVLLVMWIATGDIPFRPFLFGPEWPFMLTQMALVVVLALFDVPLMISKPTTALLFVIFVVAVGNQFFIAQLIGMTVYLILSFGFIHSAWKKLSENQTLFQ</sequence>
<name>A0A8T4L3X2_9ARCH</name>
<organism evidence="2 3">
    <name type="scientific">Candidatus Iainarchaeum sp</name>
    <dbReference type="NCBI Taxonomy" id="3101447"/>
    <lineage>
        <taxon>Archaea</taxon>
        <taxon>Candidatus Iainarchaeota</taxon>
        <taxon>Candidatus Iainarchaeia</taxon>
        <taxon>Candidatus Iainarchaeales</taxon>
        <taxon>Candidatus Iainarchaeaceae</taxon>
        <taxon>Candidatus Iainarchaeum</taxon>
    </lineage>
</organism>
<reference evidence="2" key="2">
    <citation type="submission" date="2021-05" db="EMBL/GenBank/DDBJ databases">
        <title>Protein family content uncovers lineage relationships and bacterial pathway maintenance mechanisms in DPANN archaea.</title>
        <authorList>
            <person name="Castelle C.J."/>
            <person name="Meheust R."/>
            <person name="Jaffe A.L."/>
            <person name="Seitz K."/>
            <person name="Gong X."/>
            <person name="Baker B.J."/>
            <person name="Banfield J.F."/>
        </authorList>
    </citation>
    <scope>NUCLEOTIDE SEQUENCE</scope>
    <source>
        <strain evidence="2">RIFCSPLOWO2_01_FULL_AR10_48_17</strain>
    </source>
</reference>
<feature type="transmembrane region" description="Helical" evidence="1">
    <location>
        <begin position="41"/>
        <end position="59"/>
    </location>
</feature>
<evidence type="ECO:0000313" key="3">
    <source>
        <dbReference type="Proteomes" id="UP000675968"/>
    </source>
</evidence>
<feature type="transmembrane region" description="Helical" evidence="1">
    <location>
        <begin position="71"/>
        <end position="90"/>
    </location>
</feature>
<gene>
    <name evidence="2" type="ORF">J4215_05545</name>
</gene>
<protein>
    <submittedName>
        <fullName evidence="2">Uncharacterized protein</fullName>
    </submittedName>
</protein>
<keyword evidence="1" id="KW-0812">Transmembrane</keyword>
<proteinExistence type="predicted"/>
<keyword evidence="1" id="KW-1133">Transmembrane helix</keyword>
<dbReference type="EMBL" id="JAGVWC010000012">
    <property type="protein sequence ID" value="MBS3062018.1"/>
    <property type="molecule type" value="Genomic_DNA"/>
</dbReference>
<feature type="transmembrane region" description="Helical" evidence="1">
    <location>
        <begin position="96"/>
        <end position="129"/>
    </location>
</feature>